<proteinExistence type="predicted"/>
<gene>
    <name evidence="2" type="ORF">VP395_15130</name>
</gene>
<dbReference type="Proteomes" id="UP001416393">
    <property type="component" value="Unassembled WGS sequence"/>
</dbReference>
<reference evidence="2 3" key="1">
    <citation type="submission" date="2024-01" db="EMBL/GenBank/DDBJ databases">
        <title>Mariniflexile litorale sp. nov., isolated from the shallow sediments of the Sea of Japan.</title>
        <authorList>
            <person name="Romanenko L."/>
            <person name="Bystritskaya E."/>
            <person name="Isaeva M."/>
        </authorList>
    </citation>
    <scope>NUCLEOTIDE SEQUENCE [LARGE SCALE GENOMIC DNA]</scope>
    <source>
        <strain evidence="2 3">KCTC 32427</strain>
    </source>
</reference>
<evidence type="ECO:0008006" key="4">
    <source>
        <dbReference type="Google" id="ProtNLM"/>
    </source>
</evidence>
<feature type="transmembrane region" description="Helical" evidence="1">
    <location>
        <begin position="12"/>
        <end position="43"/>
    </location>
</feature>
<evidence type="ECO:0000256" key="1">
    <source>
        <dbReference type="SAM" id="Phobius"/>
    </source>
</evidence>
<evidence type="ECO:0000313" key="3">
    <source>
        <dbReference type="Proteomes" id="UP001416393"/>
    </source>
</evidence>
<evidence type="ECO:0000313" key="2">
    <source>
        <dbReference type="EMBL" id="MEN3325069.1"/>
    </source>
</evidence>
<keyword evidence="1" id="KW-1133">Transmembrane helix</keyword>
<feature type="transmembrane region" description="Helical" evidence="1">
    <location>
        <begin position="63"/>
        <end position="84"/>
    </location>
</feature>
<organism evidence="2 3">
    <name type="scientific">Mariniflexile soesokkakense</name>
    <dbReference type="NCBI Taxonomy" id="1343160"/>
    <lineage>
        <taxon>Bacteria</taxon>
        <taxon>Pseudomonadati</taxon>
        <taxon>Bacteroidota</taxon>
        <taxon>Flavobacteriia</taxon>
        <taxon>Flavobacteriales</taxon>
        <taxon>Flavobacteriaceae</taxon>
        <taxon>Mariniflexile</taxon>
    </lineage>
</organism>
<keyword evidence="1" id="KW-0812">Transmembrane</keyword>
<keyword evidence="3" id="KW-1185">Reference proteome</keyword>
<keyword evidence="1" id="KW-0472">Membrane</keyword>
<sequence>MKWEKSLETIIVLALASLVASLWFSASWLIYISIGLLSISFISKKLTTLIGKGWFGFSEYLGIVMNYVIMFIIFYLFLCPLSFFQRFFGRNQILKKGEFDSHFVKRNHLYVRKDIEHPW</sequence>
<name>A0ABV0AFC4_9FLAO</name>
<dbReference type="RefSeq" id="WP_346242866.1">
    <property type="nucleotide sequence ID" value="NZ_JAZHYP010000010.1"/>
</dbReference>
<accession>A0ABV0AFC4</accession>
<protein>
    <recommendedName>
        <fullName evidence="4">SxtJ</fullName>
    </recommendedName>
</protein>
<comment type="caution">
    <text evidence="2">The sequence shown here is derived from an EMBL/GenBank/DDBJ whole genome shotgun (WGS) entry which is preliminary data.</text>
</comment>
<dbReference type="EMBL" id="JAZHYP010000010">
    <property type="protein sequence ID" value="MEN3325069.1"/>
    <property type="molecule type" value="Genomic_DNA"/>
</dbReference>